<proteinExistence type="predicted"/>
<dbReference type="OrthoDB" id="5298707at2"/>
<dbReference type="HOGENOM" id="CLU_055632_0_0_6"/>
<name>B0TVU9_SHEHH</name>
<dbReference type="RefSeq" id="WP_012278919.1">
    <property type="nucleotide sequence ID" value="NC_010334.1"/>
</dbReference>
<feature type="chain" id="PRO_5002756923" evidence="1">
    <location>
        <begin position="20"/>
        <end position="242"/>
    </location>
</feature>
<gene>
    <name evidence="2" type="ordered locus">Shal_3862</name>
</gene>
<organism evidence="2 3">
    <name type="scientific">Shewanella halifaxensis (strain HAW-EB4)</name>
    <dbReference type="NCBI Taxonomy" id="458817"/>
    <lineage>
        <taxon>Bacteria</taxon>
        <taxon>Pseudomonadati</taxon>
        <taxon>Pseudomonadota</taxon>
        <taxon>Gammaproteobacteria</taxon>
        <taxon>Alteromonadales</taxon>
        <taxon>Shewanellaceae</taxon>
        <taxon>Shewanella</taxon>
    </lineage>
</organism>
<sequence>MKRVILALAGFMMLTTAHAQVSHVSINERQFDFGQHPSLKLNIVSSHNSLKKVQFSIRQGSGEERLITKPLTSFMVQVMGIEDVVDKDAVLIVKEYRVNRWYQVKVLSLFNGKVNNADIDSRYIASRSTAVKKVGQTETNMLAASSGIRVSGADVIVSRLDDCQIGFDGKETLWRIGNRQANRWGISPYGAMLAIFERNPKAFNQQNINGLKSQAQLECPSMVTLEKYADAMAAEKRFNAMK</sequence>
<reference evidence="2" key="1">
    <citation type="submission" date="2008-01" db="EMBL/GenBank/DDBJ databases">
        <title>Complete sequence of Shewanella halifaxensis HAW-EB4.</title>
        <authorList>
            <consortium name="US DOE Joint Genome Institute"/>
            <person name="Copeland A."/>
            <person name="Lucas S."/>
            <person name="Lapidus A."/>
            <person name="Glavina del Rio T."/>
            <person name="Dalin E."/>
            <person name="Tice H."/>
            <person name="Bruce D."/>
            <person name="Goodwin L."/>
            <person name="Pitluck S."/>
            <person name="Sims D."/>
            <person name="Brettin T."/>
            <person name="Detter J.C."/>
            <person name="Han C."/>
            <person name="Kuske C.R."/>
            <person name="Schmutz J."/>
            <person name="Larimer F."/>
            <person name="Land M."/>
            <person name="Hauser L."/>
            <person name="Kyrpides N."/>
            <person name="Kim E."/>
            <person name="Zhao J.-S."/>
            <person name="Richardson P."/>
        </authorList>
    </citation>
    <scope>NUCLEOTIDE SEQUENCE [LARGE SCALE GENOMIC DNA]</scope>
    <source>
        <strain evidence="2">HAW-EB4</strain>
    </source>
</reference>
<dbReference type="eggNOG" id="COG3170">
    <property type="taxonomic scope" value="Bacteria"/>
</dbReference>
<dbReference type="NCBIfam" id="TIGR03505">
    <property type="entry name" value="FimV_core"/>
    <property type="match status" value="1"/>
</dbReference>
<dbReference type="STRING" id="458817.Shal_3862"/>
<feature type="signal peptide" evidence="1">
    <location>
        <begin position="1"/>
        <end position="19"/>
    </location>
</feature>
<evidence type="ECO:0000313" key="2">
    <source>
        <dbReference type="EMBL" id="ABZ78402.1"/>
    </source>
</evidence>
<dbReference type="InterPro" id="IPR020012">
    <property type="entry name" value="LysM_FimV"/>
</dbReference>
<dbReference type="AlphaFoldDB" id="B0TVU9"/>
<keyword evidence="1" id="KW-0732">Signal</keyword>
<evidence type="ECO:0000256" key="1">
    <source>
        <dbReference type="SAM" id="SignalP"/>
    </source>
</evidence>
<dbReference type="KEGG" id="shl:Shal_3862"/>
<dbReference type="EMBL" id="CP000931">
    <property type="protein sequence ID" value="ABZ78402.1"/>
    <property type="molecule type" value="Genomic_DNA"/>
</dbReference>
<evidence type="ECO:0000313" key="3">
    <source>
        <dbReference type="Proteomes" id="UP000001317"/>
    </source>
</evidence>
<protein>
    <submittedName>
        <fullName evidence="2">Uncharacterized protein</fullName>
    </submittedName>
</protein>
<keyword evidence="3" id="KW-1185">Reference proteome</keyword>
<accession>B0TVU9</accession>
<dbReference type="Proteomes" id="UP000001317">
    <property type="component" value="Chromosome"/>
</dbReference>